<proteinExistence type="predicted"/>
<protein>
    <submittedName>
        <fullName evidence="2">Uncharacterized protein</fullName>
    </submittedName>
</protein>
<name>A0ABD1SN44_9LAMI</name>
<dbReference type="AlphaFoldDB" id="A0ABD1SN44"/>
<comment type="caution">
    <text evidence="2">The sequence shown here is derived from an EMBL/GenBank/DDBJ whole genome shotgun (WGS) entry which is preliminary data.</text>
</comment>
<keyword evidence="3" id="KW-1185">Reference proteome</keyword>
<evidence type="ECO:0000256" key="1">
    <source>
        <dbReference type="SAM" id="MobiDB-lite"/>
    </source>
</evidence>
<gene>
    <name evidence="2" type="ORF">Fot_35978</name>
</gene>
<dbReference type="EMBL" id="JBFOLJ010000010">
    <property type="protein sequence ID" value="KAL2502130.1"/>
    <property type="molecule type" value="Genomic_DNA"/>
</dbReference>
<reference evidence="3" key="1">
    <citation type="submission" date="2024-07" db="EMBL/GenBank/DDBJ databases">
        <title>Two chromosome-level genome assemblies of Korean endemic species Abeliophyllum distichum and Forsythia ovata (Oleaceae).</title>
        <authorList>
            <person name="Jang H."/>
        </authorList>
    </citation>
    <scope>NUCLEOTIDE SEQUENCE [LARGE SCALE GENOMIC DNA]</scope>
</reference>
<feature type="region of interest" description="Disordered" evidence="1">
    <location>
        <begin position="1"/>
        <end position="49"/>
    </location>
</feature>
<dbReference type="Proteomes" id="UP001604277">
    <property type="component" value="Unassembled WGS sequence"/>
</dbReference>
<sequence length="217" mass="23822">MSESPTWVEEDNMGHIRNGGQMSSSYREGEKVGRQKRRKNTVGKRDGDVAMGLAPSPAMVVVGEKGGGDGGMENPRDIRNVILDNILKNMGSMEGDNDLGNLYFKEAFLSLVTKVHQAWVEMDHVDLGKSGKHWALLFANVTMRKGLTNWSWKQNKWASVHLATGGQITSNHITPMALITSTHNKLVDSSTSNPNSSVVHHIVAEIPSTNTQVFLTL</sequence>
<accession>A0ABD1SN44</accession>
<evidence type="ECO:0000313" key="3">
    <source>
        <dbReference type="Proteomes" id="UP001604277"/>
    </source>
</evidence>
<evidence type="ECO:0000313" key="2">
    <source>
        <dbReference type="EMBL" id="KAL2502130.1"/>
    </source>
</evidence>
<organism evidence="2 3">
    <name type="scientific">Forsythia ovata</name>
    <dbReference type="NCBI Taxonomy" id="205694"/>
    <lineage>
        <taxon>Eukaryota</taxon>
        <taxon>Viridiplantae</taxon>
        <taxon>Streptophyta</taxon>
        <taxon>Embryophyta</taxon>
        <taxon>Tracheophyta</taxon>
        <taxon>Spermatophyta</taxon>
        <taxon>Magnoliopsida</taxon>
        <taxon>eudicotyledons</taxon>
        <taxon>Gunneridae</taxon>
        <taxon>Pentapetalae</taxon>
        <taxon>asterids</taxon>
        <taxon>lamiids</taxon>
        <taxon>Lamiales</taxon>
        <taxon>Oleaceae</taxon>
        <taxon>Forsythieae</taxon>
        <taxon>Forsythia</taxon>
    </lineage>
</organism>